<dbReference type="RefSeq" id="XP_004334241.1">
    <property type="nucleotide sequence ID" value="XM_004334193.1"/>
</dbReference>
<dbReference type="VEuPathDB" id="AmoebaDB:ACA1_033790"/>
<dbReference type="KEGG" id="acan:ACA1_033790"/>
<dbReference type="OrthoDB" id="1645289at2759"/>
<dbReference type="AlphaFoldDB" id="L8GHK4"/>
<reference evidence="1 2" key="1">
    <citation type="journal article" date="2013" name="Genome Biol.">
        <title>Genome of Acanthamoeba castellanii highlights extensive lateral gene transfer and early evolution of tyrosine kinase signaling.</title>
        <authorList>
            <person name="Clarke M."/>
            <person name="Lohan A.J."/>
            <person name="Liu B."/>
            <person name="Lagkouvardos I."/>
            <person name="Roy S."/>
            <person name="Zafar N."/>
            <person name="Bertelli C."/>
            <person name="Schilde C."/>
            <person name="Kianianmomeni A."/>
            <person name="Burglin T.R."/>
            <person name="Frech C."/>
            <person name="Turcotte B."/>
            <person name="Kopec K.O."/>
            <person name="Synnott J.M."/>
            <person name="Choo C."/>
            <person name="Paponov I."/>
            <person name="Finkler A."/>
            <person name="Soon Heng Tan C."/>
            <person name="Hutchins A.P."/>
            <person name="Weinmeier T."/>
            <person name="Rattei T."/>
            <person name="Chu J.S."/>
            <person name="Gimenez G."/>
            <person name="Irimia M."/>
            <person name="Rigden D.J."/>
            <person name="Fitzpatrick D.A."/>
            <person name="Lorenzo-Morales J."/>
            <person name="Bateman A."/>
            <person name="Chiu C.H."/>
            <person name="Tang P."/>
            <person name="Hegemann P."/>
            <person name="Fromm H."/>
            <person name="Raoult D."/>
            <person name="Greub G."/>
            <person name="Miranda-Saavedra D."/>
            <person name="Chen N."/>
            <person name="Nash P."/>
            <person name="Ginger M.L."/>
            <person name="Horn M."/>
            <person name="Schaap P."/>
            <person name="Caler L."/>
            <person name="Loftus B."/>
        </authorList>
    </citation>
    <scope>NUCLEOTIDE SEQUENCE [LARGE SCALE GENOMIC DNA]</scope>
    <source>
        <strain evidence="1 2">Neff</strain>
    </source>
</reference>
<gene>
    <name evidence="1" type="ORF">ACA1_033790</name>
</gene>
<dbReference type="GeneID" id="14912685"/>
<proteinExistence type="predicted"/>
<dbReference type="Proteomes" id="UP000011083">
    <property type="component" value="Unassembled WGS sequence"/>
</dbReference>
<evidence type="ECO:0000313" key="2">
    <source>
        <dbReference type="Proteomes" id="UP000011083"/>
    </source>
</evidence>
<organism evidence="1 2">
    <name type="scientific">Acanthamoeba castellanii (strain ATCC 30010 / Neff)</name>
    <dbReference type="NCBI Taxonomy" id="1257118"/>
    <lineage>
        <taxon>Eukaryota</taxon>
        <taxon>Amoebozoa</taxon>
        <taxon>Discosea</taxon>
        <taxon>Longamoebia</taxon>
        <taxon>Centramoebida</taxon>
        <taxon>Acanthamoebidae</taxon>
        <taxon>Acanthamoeba</taxon>
    </lineage>
</organism>
<sequence>MLPNLQLPVDTKQHDTFEYHSTIGMLSYLAHTLQPDIFFPIVYLSCFTNNFSPKHIATVKHIMCYLTSTANLAICYLCNLYDDKDVTTHIPIGYCNTNWGNIKVNCQSVSSVIFIFCRGAISWSIKTQKCITLSSTKAKLNTISKATHQALYAAIRSLKIGLKGIKQHIKAIKDAPHTDNTKQITDIMHNAKTHIATAISNINVISSGSAMVTAVPHAPTDHVLVNQINDIMNGVTAVKTVVDPLQACLNNIMAKVQELQVATSHEIQQICVKAIVELECVPKWHNNTSTK</sequence>
<accession>L8GHK4</accession>
<dbReference type="STRING" id="1257118.L8GHK4"/>
<name>L8GHK4_ACACF</name>
<dbReference type="PANTHER" id="PTHR11439:SF463">
    <property type="entry name" value="REVERSE TRANSCRIPTASE TY1_COPIA-TYPE DOMAIN-CONTAINING PROTEIN"/>
    <property type="match status" value="1"/>
</dbReference>
<dbReference type="PANTHER" id="PTHR11439">
    <property type="entry name" value="GAG-POL-RELATED RETROTRANSPOSON"/>
    <property type="match status" value="1"/>
</dbReference>
<keyword evidence="2" id="KW-1185">Reference proteome</keyword>
<dbReference type="EMBL" id="KB008125">
    <property type="protein sequence ID" value="ELR12228.1"/>
    <property type="molecule type" value="Genomic_DNA"/>
</dbReference>
<evidence type="ECO:0000313" key="1">
    <source>
        <dbReference type="EMBL" id="ELR12228.1"/>
    </source>
</evidence>
<protein>
    <submittedName>
        <fullName evidence="1">Uncharacterized protein</fullName>
    </submittedName>
</protein>